<dbReference type="EMBL" id="AP026866">
    <property type="protein sequence ID" value="BDS05983.1"/>
    <property type="molecule type" value="Genomic_DNA"/>
</dbReference>
<accession>A0AAT9FJ44</accession>
<sequence length="313" mass="33724">MHISSPLILLLILSLIGTLGSGLSAQEAKQPEAEKEEKLSNLSAYISVVALGPVPQRKYKMPDEKDLEKIAGEDGDGRPDRKGQAKPDAGAGAIPILLPTVSGAIPPAALYYKSPKPKEGNPWARLRVGYNNATSITPVPAGITLKLHQLDREENSEYKTYMTVPPMVPATQVILFLTPDGTGSRPWMKTPKISTLNIRSEALRDKNIIVRNFSSKAVTVKIASGEPEVLNGGQRKSFNVEQKGSFTQIAAMIATSRQPLINTVVRLPAKTLTVLAFYDADPVTNGGKSVGVFRTTVSKLPPEVLNKPNVPSQ</sequence>
<gene>
    <name evidence="2" type="ORF">NT6N_10230</name>
</gene>
<dbReference type="KEGG" id="osu:NT6N_10230"/>
<dbReference type="AlphaFoldDB" id="A0AAT9FJ44"/>
<protein>
    <submittedName>
        <fullName evidence="2">Uncharacterized protein</fullName>
    </submittedName>
</protein>
<evidence type="ECO:0000313" key="2">
    <source>
        <dbReference type="EMBL" id="BDS05983.1"/>
    </source>
</evidence>
<proteinExistence type="predicted"/>
<organism evidence="2">
    <name type="scientific">Oceaniferula spumae</name>
    <dbReference type="NCBI Taxonomy" id="2979115"/>
    <lineage>
        <taxon>Bacteria</taxon>
        <taxon>Pseudomonadati</taxon>
        <taxon>Verrucomicrobiota</taxon>
        <taxon>Verrucomicrobiia</taxon>
        <taxon>Verrucomicrobiales</taxon>
        <taxon>Verrucomicrobiaceae</taxon>
        <taxon>Oceaniferula</taxon>
    </lineage>
</organism>
<evidence type="ECO:0000256" key="1">
    <source>
        <dbReference type="SAM" id="MobiDB-lite"/>
    </source>
</evidence>
<feature type="region of interest" description="Disordered" evidence="1">
    <location>
        <begin position="69"/>
        <end position="89"/>
    </location>
</feature>
<reference evidence="2" key="1">
    <citation type="submission" date="2024-07" db="EMBL/GenBank/DDBJ databases">
        <title>Complete genome sequence of Verrucomicrobiaceae bacterium NT6N.</title>
        <authorList>
            <person name="Huang C."/>
            <person name="Takami H."/>
            <person name="Hamasaki K."/>
        </authorList>
    </citation>
    <scope>NUCLEOTIDE SEQUENCE</scope>
    <source>
        <strain evidence="2">NT6N</strain>
    </source>
</reference>
<name>A0AAT9FJ44_9BACT</name>
<feature type="compositionally biased region" description="Basic and acidic residues" evidence="1">
    <location>
        <begin position="69"/>
        <end position="85"/>
    </location>
</feature>